<evidence type="ECO:0000313" key="10">
    <source>
        <dbReference type="Proteomes" id="UP001233686"/>
    </source>
</evidence>
<dbReference type="InterPro" id="IPR001517">
    <property type="entry name" value="Luteo_coat"/>
</dbReference>
<evidence type="ECO:0000313" key="6">
    <source>
        <dbReference type="EMBL" id="QWY93843.1"/>
    </source>
</evidence>
<comment type="subcellular location">
    <subcellularLocation>
        <location evidence="1">Virion</location>
    </subcellularLocation>
</comment>
<evidence type="ECO:0000256" key="3">
    <source>
        <dbReference type="ARBA" id="ARBA00022844"/>
    </source>
</evidence>
<dbReference type="EMBL" id="MW962381">
    <property type="protein sequence ID" value="QWY93858.1"/>
    <property type="molecule type" value="Genomic_RNA"/>
</dbReference>
<dbReference type="EMBL" id="MW962380">
    <property type="protein sequence ID" value="QWY93853.1"/>
    <property type="molecule type" value="Genomic_RNA"/>
</dbReference>
<accession>A0A4P2UU99</accession>
<reference evidence="5" key="1">
    <citation type="journal article" date="2019" name="Viruses">
        <title>Discovery of Four Novel Viruses Associated with Flower Yellowing Disease of Green Sichuan Pepper (Zanthoxylum armatum) by Virome Analysis.</title>
        <authorList>
            <person name="Cao M."/>
            <person name="Zhang S."/>
            <person name="Li M."/>
            <person name="Liu Y."/>
            <person name="Dong P."/>
            <person name="Li S."/>
            <person name="Kuang M."/>
            <person name="Li R."/>
            <person name="Zhou Y."/>
        </authorList>
    </citation>
    <scope>NUCLEOTIDE SEQUENCE</scope>
    <source>
        <strain evidence="5">ZPE1</strain>
    </source>
</reference>
<organism evidence="5 10">
    <name type="scientific">Green Sichuan pepper enamovirus</name>
    <dbReference type="NCBI Taxonomy" id="2802551"/>
    <lineage>
        <taxon>Viruses</taxon>
        <taxon>Riboviria</taxon>
        <taxon>Orthornavirae</taxon>
        <taxon>Pisuviricota</taxon>
        <taxon>Pisoniviricetes</taxon>
        <taxon>Sobelivirales</taxon>
        <taxon>Solemoviridae</taxon>
        <taxon>Enamovirus</taxon>
        <taxon>Enamovirus GSPEV</taxon>
    </lineage>
</organism>
<dbReference type="Gene3D" id="2.60.120.20">
    <property type="match status" value="1"/>
</dbReference>
<feature type="compositionally biased region" description="Basic residues" evidence="4">
    <location>
        <begin position="7"/>
        <end position="18"/>
    </location>
</feature>
<dbReference type="PRINTS" id="PR00915">
    <property type="entry name" value="LUTEOGP1COAT"/>
</dbReference>
<dbReference type="EMBL" id="MW962378">
    <property type="protein sequence ID" value="QWY93843.1"/>
    <property type="molecule type" value="Genomic_RNA"/>
</dbReference>
<protein>
    <submittedName>
        <fullName evidence="5 6">Coat protein</fullName>
    </submittedName>
</protein>
<dbReference type="GO" id="GO:0019028">
    <property type="term" value="C:viral capsid"/>
    <property type="evidence" value="ECO:0007669"/>
    <property type="project" value="UniProtKB-KW"/>
</dbReference>
<keyword evidence="10" id="KW-1185">Reference proteome</keyword>
<dbReference type="GO" id="GO:0005198">
    <property type="term" value="F:structural molecule activity"/>
    <property type="evidence" value="ECO:0007669"/>
    <property type="project" value="InterPro"/>
</dbReference>
<dbReference type="SUPFAM" id="SSF88633">
    <property type="entry name" value="Positive stranded ssRNA viruses"/>
    <property type="match status" value="1"/>
</dbReference>
<name>A0A4P2UU99_9VIRU</name>
<evidence type="ECO:0000313" key="8">
    <source>
        <dbReference type="EMBL" id="QWY93853.1"/>
    </source>
</evidence>
<evidence type="ECO:0000256" key="2">
    <source>
        <dbReference type="ARBA" id="ARBA00022561"/>
    </source>
</evidence>
<feature type="region of interest" description="Disordered" evidence="4">
    <location>
        <begin position="1"/>
        <end position="60"/>
    </location>
</feature>
<feature type="compositionally biased region" description="Basic residues" evidence="4">
    <location>
        <begin position="38"/>
        <end position="49"/>
    </location>
</feature>
<proteinExistence type="predicted"/>
<evidence type="ECO:0000256" key="4">
    <source>
        <dbReference type="SAM" id="MobiDB-lite"/>
    </source>
</evidence>
<keyword evidence="2 5" id="KW-0167">Capsid protein</keyword>
<dbReference type="EMBL" id="MH323436">
    <property type="protein sequence ID" value="AZN18345.1"/>
    <property type="molecule type" value="Genomic_RNA"/>
</dbReference>
<dbReference type="Proteomes" id="UP001233686">
    <property type="component" value="Segment"/>
</dbReference>
<dbReference type="EMBL" id="MW962379">
    <property type="protein sequence ID" value="QWY93848.1"/>
    <property type="molecule type" value="Genomic_RNA"/>
</dbReference>
<evidence type="ECO:0000313" key="7">
    <source>
        <dbReference type="EMBL" id="QWY93848.1"/>
    </source>
</evidence>
<dbReference type="InterPro" id="IPR029053">
    <property type="entry name" value="Viral_coat"/>
</dbReference>
<reference evidence="6" key="2">
    <citation type="submission" date="2021-04" db="EMBL/GenBank/DDBJ databases">
        <title>Spatial virome analysis of Zanthoxylum armatum trees affected with the flower yellowing disease.</title>
        <authorList>
            <person name="Cao M."/>
            <person name="Zhang S."/>
        </authorList>
    </citation>
    <scope>NUCLEOTIDE SEQUENCE</scope>
    <source>
        <strain evidence="9">EnCQ12-H</strain>
        <strain evidence="6">EnCQ13-DA</strain>
        <strain evidence="8">EnCQ13-DS</strain>
        <strain evidence="7">EnCQ3-H</strain>
    </source>
</reference>
<dbReference type="Pfam" id="PF00894">
    <property type="entry name" value="Luteo_coat"/>
    <property type="match status" value="1"/>
</dbReference>
<evidence type="ECO:0000313" key="9">
    <source>
        <dbReference type="EMBL" id="QWY93858.1"/>
    </source>
</evidence>
<keyword evidence="3" id="KW-0946">Virion</keyword>
<evidence type="ECO:0000256" key="1">
    <source>
        <dbReference type="ARBA" id="ARBA00004328"/>
    </source>
</evidence>
<sequence length="197" mass="21435">MPTTQASRRRRARRRAKAPRPPGQVYLSQVLPAVSARRPGRARRRRNRRQTNTSGQNTTVRLSFVTDTLQGNSSGTIKLGPNCAQSEALKGLLKAFQKYRVTSLTARWNTEASSTDRGSMAYHVDTSVSASPTTMKSLTKWPLKSSGSATFGASVLGDAPWVESTSDQVWFLYKGSGESQTAGTIVFGITVVLSNPK</sequence>
<evidence type="ECO:0000313" key="5">
    <source>
        <dbReference type="EMBL" id="AZN18345.1"/>
    </source>
</evidence>